<dbReference type="AlphaFoldDB" id="A0A6A6XD04"/>
<name>A0A6A6XD04_9PLEO</name>
<evidence type="ECO:0000256" key="1">
    <source>
        <dbReference type="SAM" id="MobiDB-lite"/>
    </source>
</evidence>
<evidence type="ECO:0000313" key="3">
    <source>
        <dbReference type="Proteomes" id="UP000799757"/>
    </source>
</evidence>
<dbReference type="Proteomes" id="UP000799757">
    <property type="component" value="Unassembled WGS sequence"/>
</dbReference>
<gene>
    <name evidence="2" type="ORF">K505DRAFT_384431</name>
</gene>
<feature type="region of interest" description="Disordered" evidence="1">
    <location>
        <begin position="50"/>
        <end position="89"/>
    </location>
</feature>
<proteinExistence type="predicted"/>
<sequence length="156" mass="16452">MSTQDNIMDINDPAMTMSTVWIGPNAPTTQTNGLAELPVGEAHRILARKEAAGGLPDGKPKLAGQHPVDKAHDPVTAPKGGTPRSPPQELTHKKLVDAVPSACHGVDDVVWNAHLEMVVAWRGGFTAVDVLGDVAWTVELSRRGGGLLAIRSGVLF</sequence>
<organism evidence="2 3">
    <name type="scientific">Melanomma pulvis-pyrius CBS 109.77</name>
    <dbReference type="NCBI Taxonomy" id="1314802"/>
    <lineage>
        <taxon>Eukaryota</taxon>
        <taxon>Fungi</taxon>
        <taxon>Dikarya</taxon>
        <taxon>Ascomycota</taxon>
        <taxon>Pezizomycotina</taxon>
        <taxon>Dothideomycetes</taxon>
        <taxon>Pleosporomycetidae</taxon>
        <taxon>Pleosporales</taxon>
        <taxon>Melanommataceae</taxon>
        <taxon>Melanomma</taxon>
    </lineage>
</organism>
<protein>
    <submittedName>
        <fullName evidence="2">Uncharacterized protein</fullName>
    </submittedName>
</protein>
<evidence type="ECO:0000313" key="2">
    <source>
        <dbReference type="EMBL" id="KAF2794181.1"/>
    </source>
</evidence>
<reference evidence="2" key="1">
    <citation type="journal article" date="2020" name="Stud. Mycol.">
        <title>101 Dothideomycetes genomes: a test case for predicting lifestyles and emergence of pathogens.</title>
        <authorList>
            <person name="Haridas S."/>
            <person name="Albert R."/>
            <person name="Binder M."/>
            <person name="Bloem J."/>
            <person name="Labutti K."/>
            <person name="Salamov A."/>
            <person name="Andreopoulos B."/>
            <person name="Baker S."/>
            <person name="Barry K."/>
            <person name="Bills G."/>
            <person name="Bluhm B."/>
            <person name="Cannon C."/>
            <person name="Castanera R."/>
            <person name="Culley D."/>
            <person name="Daum C."/>
            <person name="Ezra D."/>
            <person name="Gonzalez J."/>
            <person name="Henrissat B."/>
            <person name="Kuo A."/>
            <person name="Liang C."/>
            <person name="Lipzen A."/>
            <person name="Lutzoni F."/>
            <person name="Magnuson J."/>
            <person name="Mondo S."/>
            <person name="Nolan M."/>
            <person name="Ohm R."/>
            <person name="Pangilinan J."/>
            <person name="Park H.-J."/>
            <person name="Ramirez L."/>
            <person name="Alfaro M."/>
            <person name="Sun H."/>
            <person name="Tritt A."/>
            <person name="Yoshinaga Y."/>
            <person name="Zwiers L.-H."/>
            <person name="Turgeon B."/>
            <person name="Goodwin S."/>
            <person name="Spatafora J."/>
            <person name="Crous P."/>
            <person name="Grigoriev I."/>
        </authorList>
    </citation>
    <scope>NUCLEOTIDE SEQUENCE</scope>
    <source>
        <strain evidence="2">CBS 109.77</strain>
    </source>
</reference>
<dbReference type="EMBL" id="MU001900">
    <property type="protein sequence ID" value="KAF2794181.1"/>
    <property type="molecule type" value="Genomic_DNA"/>
</dbReference>
<accession>A0A6A6XD04</accession>
<keyword evidence="3" id="KW-1185">Reference proteome</keyword>